<dbReference type="InterPro" id="IPR026816">
    <property type="entry name" value="Flavodoxin_dom"/>
</dbReference>
<dbReference type="Proteomes" id="UP001519288">
    <property type="component" value="Unassembled WGS sequence"/>
</dbReference>
<dbReference type="PROSITE" id="PS50902">
    <property type="entry name" value="FLAVODOXIN_LIKE"/>
    <property type="match status" value="1"/>
</dbReference>
<organism evidence="2 3">
    <name type="scientific">Paenibacillus shirakamiensis</name>
    <dbReference type="NCBI Taxonomy" id="1265935"/>
    <lineage>
        <taxon>Bacteria</taxon>
        <taxon>Bacillati</taxon>
        <taxon>Bacillota</taxon>
        <taxon>Bacilli</taxon>
        <taxon>Bacillales</taxon>
        <taxon>Paenibacillaceae</taxon>
        <taxon>Paenibacillus</taxon>
    </lineage>
</organism>
<gene>
    <name evidence="2" type="ORF">J2Z69_002412</name>
</gene>
<evidence type="ECO:0000313" key="3">
    <source>
        <dbReference type="Proteomes" id="UP001519288"/>
    </source>
</evidence>
<name>A0ABS4JI19_9BACL</name>
<sequence>MPFLIIYATKSGATELCTKMLAEELGDCTCLNLAEDKPKLEEYDTVILGAGVRDGKIYKPIRDYIKKNKDELLTKNLGFFICNEKPKKTEEIIEQNFSKDLQSAAIAIASFGGYKAYAAPKEGEDQLKGIFVDHIRDFAATFKELPSKATS</sequence>
<dbReference type="Gene3D" id="3.40.50.360">
    <property type="match status" value="1"/>
</dbReference>
<dbReference type="EC" id="1.3.5.3" evidence="2"/>
<protein>
    <submittedName>
        <fullName evidence="2">Menaquinone-dependent protoporphyrinogen oxidase</fullName>
        <ecNumber evidence="2">1.3.5.3</ecNumber>
    </submittedName>
</protein>
<keyword evidence="2" id="KW-0560">Oxidoreductase</keyword>
<dbReference type="InterPro" id="IPR052200">
    <property type="entry name" value="Protoporphyrinogen_IX_DH"/>
</dbReference>
<dbReference type="InterPro" id="IPR008254">
    <property type="entry name" value="Flavodoxin/NO_synth"/>
</dbReference>
<dbReference type="Pfam" id="PF12724">
    <property type="entry name" value="Flavodoxin_5"/>
    <property type="match status" value="1"/>
</dbReference>
<dbReference type="RefSeq" id="WP_209862533.1">
    <property type="nucleotide sequence ID" value="NZ_JAGGLD010000003.1"/>
</dbReference>
<dbReference type="PANTHER" id="PTHR38030">
    <property type="entry name" value="PROTOPORPHYRINOGEN IX DEHYDROGENASE [MENAQUINONE]"/>
    <property type="match status" value="1"/>
</dbReference>
<dbReference type="EMBL" id="JAGGLD010000003">
    <property type="protein sequence ID" value="MBP2001369.1"/>
    <property type="molecule type" value="Genomic_DNA"/>
</dbReference>
<reference evidence="2 3" key="1">
    <citation type="submission" date="2021-03" db="EMBL/GenBank/DDBJ databases">
        <title>Genomic Encyclopedia of Type Strains, Phase IV (KMG-IV): sequencing the most valuable type-strain genomes for metagenomic binning, comparative biology and taxonomic classification.</title>
        <authorList>
            <person name="Goeker M."/>
        </authorList>
    </citation>
    <scope>NUCLEOTIDE SEQUENCE [LARGE SCALE GENOMIC DNA]</scope>
    <source>
        <strain evidence="2 3">DSM 26806</strain>
    </source>
</reference>
<dbReference type="GO" id="GO:0016491">
    <property type="term" value="F:oxidoreductase activity"/>
    <property type="evidence" value="ECO:0007669"/>
    <property type="project" value="UniProtKB-KW"/>
</dbReference>
<keyword evidence="3" id="KW-1185">Reference proteome</keyword>
<accession>A0ABS4JI19</accession>
<dbReference type="PANTHER" id="PTHR38030:SF2">
    <property type="entry name" value="PROTOPORPHYRINOGEN IX DEHYDROGENASE [QUINONE]"/>
    <property type="match status" value="1"/>
</dbReference>
<dbReference type="SUPFAM" id="SSF52218">
    <property type="entry name" value="Flavoproteins"/>
    <property type="match status" value="1"/>
</dbReference>
<feature type="domain" description="Flavodoxin-like" evidence="1">
    <location>
        <begin position="3"/>
        <end position="151"/>
    </location>
</feature>
<evidence type="ECO:0000313" key="2">
    <source>
        <dbReference type="EMBL" id="MBP2001369.1"/>
    </source>
</evidence>
<dbReference type="InterPro" id="IPR029039">
    <property type="entry name" value="Flavoprotein-like_sf"/>
</dbReference>
<evidence type="ECO:0000259" key="1">
    <source>
        <dbReference type="PROSITE" id="PS50902"/>
    </source>
</evidence>
<comment type="caution">
    <text evidence="2">The sequence shown here is derived from an EMBL/GenBank/DDBJ whole genome shotgun (WGS) entry which is preliminary data.</text>
</comment>
<proteinExistence type="predicted"/>